<keyword evidence="2" id="KW-1185">Reference proteome</keyword>
<evidence type="ECO:0000313" key="1">
    <source>
        <dbReference type="EMBL" id="QBO36429.1"/>
    </source>
</evidence>
<name>A0A4P6YUG6_9LACO</name>
<organism evidence="1 2">
    <name type="scientific">Periweissella cryptocerci</name>
    <dbReference type="NCBI Taxonomy" id="2506420"/>
    <lineage>
        <taxon>Bacteria</taxon>
        <taxon>Bacillati</taxon>
        <taxon>Bacillota</taxon>
        <taxon>Bacilli</taxon>
        <taxon>Lactobacillales</taxon>
        <taxon>Lactobacillaceae</taxon>
        <taxon>Periweissella</taxon>
    </lineage>
</organism>
<dbReference type="Proteomes" id="UP000292886">
    <property type="component" value="Chromosome"/>
</dbReference>
<evidence type="ECO:0000313" key="2">
    <source>
        <dbReference type="Proteomes" id="UP000292886"/>
    </source>
</evidence>
<sequence>MDKQTMLANRDAVKTIAATSINTLREALQVMQDTIIARGGEIMEPLVNEIAIIDFNNHVAKFDKVADADKTNKQVEAEFDYFAETAEGNIDDVTELVAQYDIFSADFKQRVAELTAQFENDGE</sequence>
<gene>
    <name evidence="1" type="ORF">EQG49_08090</name>
</gene>
<accession>A0A4P6YUG6</accession>
<protein>
    <submittedName>
        <fullName evidence="1">Uncharacterized protein</fullName>
    </submittedName>
</protein>
<dbReference type="EMBL" id="CP037940">
    <property type="protein sequence ID" value="QBO36429.1"/>
    <property type="molecule type" value="Genomic_DNA"/>
</dbReference>
<dbReference type="KEGG" id="wei:EQG49_08090"/>
<reference evidence="2" key="1">
    <citation type="submission" date="2019-03" db="EMBL/GenBank/DDBJ databases">
        <title>Weissella sp. 26KH-42 Genome sequencing.</title>
        <authorList>
            <person name="Heo J."/>
            <person name="Kim S.-J."/>
            <person name="Kim J.-S."/>
            <person name="Hong S.-B."/>
            <person name="Kwon S.-W."/>
        </authorList>
    </citation>
    <scope>NUCLEOTIDE SEQUENCE [LARGE SCALE GENOMIC DNA]</scope>
    <source>
        <strain evidence="2">26KH-42</strain>
    </source>
</reference>
<proteinExistence type="predicted"/>
<dbReference type="AlphaFoldDB" id="A0A4P6YUG6"/>
<dbReference type="RefSeq" id="WP_133363506.1">
    <property type="nucleotide sequence ID" value="NZ_CP037940.1"/>
</dbReference>